<evidence type="ECO:0000313" key="1">
    <source>
        <dbReference type="EMBL" id="DAE92151.1"/>
    </source>
</evidence>
<protein>
    <submittedName>
        <fullName evidence="1">Uncharacterized protein</fullName>
    </submittedName>
</protein>
<accession>A0A8S5RRN5</accession>
<proteinExistence type="predicted"/>
<organism evidence="1">
    <name type="scientific">Myoviridae sp. ct5xZ3</name>
    <dbReference type="NCBI Taxonomy" id="2827601"/>
    <lineage>
        <taxon>Viruses</taxon>
        <taxon>Duplodnaviria</taxon>
        <taxon>Heunggongvirae</taxon>
        <taxon>Uroviricota</taxon>
        <taxon>Caudoviricetes</taxon>
    </lineage>
</organism>
<name>A0A8S5RRN5_9CAUD</name>
<sequence length="62" mass="7368">MLADRTDYLPGSAVLFFYSLILYHIQGTYQHETLDFTGFVPLFIQQKSRLLRRLFLYEYGNS</sequence>
<dbReference type="EMBL" id="BK057794">
    <property type="protein sequence ID" value="DAE92151.1"/>
    <property type="molecule type" value="Genomic_DNA"/>
</dbReference>
<reference evidence="1" key="1">
    <citation type="journal article" date="2021" name="Proc. Natl. Acad. Sci. U.S.A.">
        <title>A Catalog of Tens of Thousands of Viruses from Human Metagenomes Reveals Hidden Associations with Chronic Diseases.</title>
        <authorList>
            <person name="Tisza M.J."/>
            <person name="Buck C.B."/>
        </authorList>
    </citation>
    <scope>NUCLEOTIDE SEQUENCE</scope>
    <source>
        <strain evidence="1">Ct5xZ3</strain>
    </source>
</reference>